<dbReference type="Gene3D" id="2.60.120.10">
    <property type="entry name" value="Jelly Rolls"/>
    <property type="match status" value="1"/>
</dbReference>
<dbReference type="PANTHER" id="PTHR46797:SF1">
    <property type="entry name" value="METHYLPHOSPHONATE SYNTHASE"/>
    <property type="match status" value="1"/>
</dbReference>
<dbReference type="Pfam" id="PF07883">
    <property type="entry name" value="Cupin_2"/>
    <property type="match status" value="1"/>
</dbReference>
<dbReference type="InterPro" id="IPR011051">
    <property type="entry name" value="RmlC_Cupin_sf"/>
</dbReference>
<dbReference type="CDD" id="cd00093">
    <property type="entry name" value="HTH_XRE"/>
    <property type="match status" value="1"/>
</dbReference>
<dbReference type="InterPro" id="IPR010982">
    <property type="entry name" value="Lambda_DNA-bd_dom_sf"/>
</dbReference>
<accession>A0ABX5KB85</accession>
<protein>
    <submittedName>
        <fullName evidence="4">XRE family transcriptional regulator</fullName>
    </submittedName>
</protein>
<keyword evidence="5" id="KW-1185">Reference proteome</keyword>
<evidence type="ECO:0000313" key="5">
    <source>
        <dbReference type="Proteomes" id="UP000245712"/>
    </source>
</evidence>
<dbReference type="SMART" id="SM00530">
    <property type="entry name" value="HTH_XRE"/>
    <property type="match status" value="1"/>
</dbReference>
<dbReference type="Gene3D" id="1.10.260.40">
    <property type="entry name" value="lambda repressor-like DNA-binding domains"/>
    <property type="match status" value="1"/>
</dbReference>
<dbReference type="InterPro" id="IPR013096">
    <property type="entry name" value="Cupin_2"/>
</dbReference>
<reference evidence="4 5" key="1">
    <citation type="submission" date="2018-05" db="EMBL/GenBank/DDBJ databases">
        <title>Genomic Encyclopedia of Type Strains, Phase IV (KMG-V): Genome sequencing to study the core and pangenomes of soil and plant-associated prokaryotes.</title>
        <authorList>
            <person name="Whitman W."/>
        </authorList>
    </citation>
    <scope>NUCLEOTIDE SEQUENCE [LARGE SCALE GENOMIC DNA]</scope>
    <source>
        <strain evidence="4 5">SCZa-39</strain>
    </source>
</reference>
<dbReference type="SUPFAM" id="SSF47413">
    <property type="entry name" value="lambda repressor-like DNA-binding domains"/>
    <property type="match status" value="1"/>
</dbReference>
<evidence type="ECO:0000256" key="1">
    <source>
        <dbReference type="ARBA" id="ARBA00023125"/>
    </source>
</evidence>
<feature type="compositionally biased region" description="Basic and acidic residues" evidence="2">
    <location>
        <begin position="9"/>
        <end position="18"/>
    </location>
</feature>
<gene>
    <name evidence="4" type="ORF">C7402_12340</name>
</gene>
<sequence>MKAKTVARHATEPTEPREQTAQSAQSAQSADADEAPASSAAGALGGELRRQRKLKGMSLDELASASSVSRAMISKIERGQSSPSTSILSKLVDALDTTVARLLGQETPPQDVVLMRADQQVVLVDAETGFSRRVLSPILPGRGLDFVMAEMPPKSDTGPLVAHTMPVEEYIYVLSGSLVVTVGATRAVLNASDAMYYRADVPHRFENEGRTACKYLIVISPVRG</sequence>
<feature type="region of interest" description="Disordered" evidence="2">
    <location>
        <begin position="1"/>
        <end position="49"/>
    </location>
</feature>
<dbReference type="CDD" id="cd02209">
    <property type="entry name" value="cupin_XRE_C"/>
    <property type="match status" value="1"/>
</dbReference>
<name>A0ABX5KB85_9BURK</name>
<dbReference type="PROSITE" id="PS50943">
    <property type="entry name" value="HTH_CROC1"/>
    <property type="match status" value="1"/>
</dbReference>
<evidence type="ECO:0000313" key="4">
    <source>
        <dbReference type="EMBL" id="PVX72801.1"/>
    </source>
</evidence>
<evidence type="ECO:0000256" key="2">
    <source>
        <dbReference type="SAM" id="MobiDB-lite"/>
    </source>
</evidence>
<keyword evidence="1" id="KW-0238">DNA-binding</keyword>
<dbReference type="Pfam" id="PF01381">
    <property type="entry name" value="HTH_3"/>
    <property type="match status" value="1"/>
</dbReference>
<feature type="domain" description="HTH cro/C1-type" evidence="3">
    <location>
        <begin position="48"/>
        <end position="102"/>
    </location>
</feature>
<dbReference type="EMBL" id="QEOB01000023">
    <property type="protein sequence ID" value="PVX72801.1"/>
    <property type="molecule type" value="Genomic_DNA"/>
</dbReference>
<organism evidence="4 5">
    <name type="scientific">Paraburkholderia unamae</name>
    <dbReference type="NCBI Taxonomy" id="219649"/>
    <lineage>
        <taxon>Bacteria</taxon>
        <taxon>Pseudomonadati</taxon>
        <taxon>Pseudomonadota</taxon>
        <taxon>Betaproteobacteria</taxon>
        <taxon>Burkholderiales</taxon>
        <taxon>Burkholderiaceae</taxon>
        <taxon>Paraburkholderia</taxon>
    </lineage>
</organism>
<dbReference type="PANTHER" id="PTHR46797">
    <property type="entry name" value="HTH-TYPE TRANSCRIPTIONAL REGULATOR"/>
    <property type="match status" value="1"/>
</dbReference>
<dbReference type="SUPFAM" id="SSF51182">
    <property type="entry name" value="RmlC-like cupins"/>
    <property type="match status" value="1"/>
</dbReference>
<dbReference type="Proteomes" id="UP000245712">
    <property type="component" value="Unassembled WGS sequence"/>
</dbReference>
<comment type="caution">
    <text evidence="4">The sequence shown here is derived from an EMBL/GenBank/DDBJ whole genome shotgun (WGS) entry which is preliminary data.</text>
</comment>
<dbReference type="InterPro" id="IPR014710">
    <property type="entry name" value="RmlC-like_jellyroll"/>
</dbReference>
<dbReference type="InterPro" id="IPR050807">
    <property type="entry name" value="TransReg_Diox_bact_type"/>
</dbReference>
<dbReference type="InterPro" id="IPR001387">
    <property type="entry name" value="Cro/C1-type_HTH"/>
</dbReference>
<dbReference type="RefSeq" id="WP_165842075.1">
    <property type="nucleotide sequence ID" value="NZ_QEOB01000023.1"/>
</dbReference>
<proteinExistence type="predicted"/>
<evidence type="ECO:0000259" key="3">
    <source>
        <dbReference type="PROSITE" id="PS50943"/>
    </source>
</evidence>
<feature type="compositionally biased region" description="Low complexity" evidence="2">
    <location>
        <begin position="21"/>
        <end position="42"/>
    </location>
</feature>